<dbReference type="Gene3D" id="1.20.1420.30">
    <property type="entry name" value="NCX, central ion-binding region"/>
    <property type="match status" value="2"/>
</dbReference>
<comment type="subcellular location">
    <subcellularLocation>
        <location evidence="1">Membrane</location>
        <topology evidence="1">Multi-pass membrane protein</topology>
    </subcellularLocation>
</comment>
<feature type="transmembrane region" description="Helical" evidence="6">
    <location>
        <begin position="222"/>
        <end position="239"/>
    </location>
</feature>
<sequence length="607" mass="64493">MHIRWERRSLGAGALRIVELDGDPGRSRLIPRTVSRTPLFPPISNQRNTTKIIGAVSQAAAVATMDNCTYAMETGPLQINYLEFHYCIMGGHPWISFAILCTWLLLLFYLVGHTADTYFSPTLSMICTQLAIPFDVAGVTLLAFGNGATGLETTLLNGVHLVGAPDVFSSLATSTSGAMDTGLNALLGGVMFVTTVVVGAVLQSSPTSTVKITPRPFCRDVLALLVTLAILFVDLPSSASPRTSAGLLLSCYALYVVLVIVPSWFKAAPSTTPSDPYAHGVLFAFWHAPELFPSKTKYGFVTLPTFDADAGLSSSSSTAPPLLHVDESYFPAPPSPALSAPLLTSPTADDAKDAASPPHRRRPRTSTMLHYVLLDSIRDATIPMVLVSAWSRRHATLSLLVTPLFVGWIVAGDAFSLDAACVCLVASLPLASAVYWTTYQTTAPTSAWICALFYTLGFVSCVCWIYGLASELVAVLSTLGILTTLPASVLGLTVLSWGNSLGDLSTNVAIAKGGCAEMALAGCFGGPVFNLLVGLGVPFLFVHATTGHLPWDVHGLVSLAALGLSLSLTLAVVLVYRFSCPRWYGRVLFAIYAVYTLVHVLIVCRGG</sequence>
<dbReference type="InterPro" id="IPR051359">
    <property type="entry name" value="CaCA_antiporter"/>
</dbReference>
<evidence type="ECO:0000256" key="5">
    <source>
        <dbReference type="ARBA" id="ARBA00023136"/>
    </source>
</evidence>
<dbReference type="PANTHER" id="PTHR12266:SF0">
    <property type="entry name" value="MITOCHONDRIAL SODIUM_CALCIUM EXCHANGER PROTEIN"/>
    <property type="match status" value="1"/>
</dbReference>
<keyword evidence="5 6" id="KW-0472">Membrane</keyword>
<evidence type="ECO:0000313" key="8">
    <source>
        <dbReference type="EMBL" id="KAF0689994.1"/>
    </source>
</evidence>
<dbReference type="OrthoDB" id="407410at2759"/>
<protein>
    <submittedName>
        <fullName evidence="9">Aste57867_18584 protein</fullName>
    </submittedName>
</protein>
<dbReference type="EMBL" id="CAADRA010006420">
    <property type="protein sequence ID" value="VFT95319.1"/>
    <property type="molecule type" value="Genomic_DNA"/>
</dbReference>
<dbReference type="EMBL" id="VJMH01006399">
    <property type="protein sequence ID" value="KAF0689994.1"/>
    <property type="molecule type" value="Genomic_DNA"/>
</dbReference>
<evidence type="ECO:0000256" key="3">
    <source>
        <dbReference type="ARBA" id="ARBA00022692"/>
    </source>
</evidence>
<feature type="transmembrane region" description="Helical" evidence="6">
    <location>
        <begin position="183"/>
        <end position="202"/>
    </location>
</feature>
<evidence type="ECO:0000256" key="6">
    <source>
        <dbReference type="SAM" id="Phobius"/>
    </source>
</evidence>
<dbReference type="AlphaFoldDB" id="A0A485LAH5"/>
<feature type="transmembrane region" description="Helical" evidence="6">
    <location>
        <begin position="553"/>
        <end position="576"/>
    </location>
</feature>
<accession>A0A485LAH5</accession>
<keyword evidence="3 6" id="KW-0812">Transmembrane</keyword>
<feature type="transmembrane region" description="Helical" evidence="6">
    <location>
        <begin position="448"/>
        <end position="467"/>
    </location>
</feature>
<organism evidence="9 10">
    <name type="scientific">Aphanomyces stellatus</name>
    <dbReference type="NCBI Taxonomy" id="120398"/>
    <lineage>
        <taxon>Eukaryota</taxon>
        <taxon>Sar</taxon>
        <taxon>Stramenopiles</taxon>
        <taxon>Oomycota</taxon>
        <taxon>Saprolegniomycetes</taxon>
        <taxon>Saprolegniales</taxon>
        <taxon>Verrucalvaceae</taxon>
        <taxon>Aphanomyces</taxon>
    </lineage>
</organism>
<feature type="transmembrane region" description="Helical" evidence="6">
    <location>
        <begin position="518"/>
        <end position="541"/>
    </location>
</feature>
<name>A0A485LAH5_9STRA</name>
<evidence type="ECO:0000256" key="2">
    <source>
        <dbReference type="ARBA" id="ARBA00022448"/>
    </source>
</evidence>
<evidence type="ECO:0000256" key="4">
    <source>
        <dbReference type="ARBA" id="ARBA00022989"/>
    </source>
</evidence>
<keyword evidence="10" id="KW-1185">Reference proteome</keyword>
<dbReference type="Proteomes" id="UP000332933">
    <property type="component" value="Unassembled WGS sequence"/>
</dbReference>
<keyword evidence="2" id="KW-0813">Transport</keyword>
<feature type="transmembrane region" description="Helical" evidence="6">
    <location>
        <begin position="394"/>
        <end position="411"/>
    </location>
</feature>
<dbReference type="InterPro" id="IPR004837">
    <property type="entry name" value="NaCa_Exmemb"/>
</dbReference>
<gene>
    <name evidence="9" type="primary">Aste57867_18584</name>
    <name evidence="8" type="ORF">As57867_018522</name>
    <name evidence="9" type="ORF">ASTE57867_18584</name>
</gene>
<feature type="transmembrane region" description="Helical" evidence="6">
    <location>
        <begin position="94"/>
        <end position="112"/>
    </location>
</feature>
<proteinExistence type="predicted"/>
<feature type="transmembrane region" description="Helical" evidence="6">
    <location>
        <begin position="245"/>
        <end position="265"/>
    </location>
</feature>
<dbReference type="GO" id="GO:0008324">
    <property type="term" value="F:monoatomic cation transmembrane transporter activity"/>
    <property type="evidence" value="ECO:0007669"/>
    <property type="project" value="TreeGrafter"/>
</dbReference>
<reference evidence="8" key="2">
    <citation type="submission" date="2019-06" db="EMBL/GenBank/DDBJ databases">
        <title>Genomics analysis of Aphanomyces spp. identifies a new class of oomycete effector associated with host adaptation.</title>
        <authorList>
            <person name="Gaulin E."/>
        </authorList>
    </citation>
    <scope>NUCLEOTIDE SEQUENCE</scope>
    <source>
        <strain evidence="8">CBS 578.67</strain>
    </source>
</reference>
<evidence type="ECO:0000313" key="10">
    <source>
        <dbReference type="Proteomes" id="UP000332933"/>
    </source>
</evidence>
<evidence type="ECO:0000313" key="9">
    <source>
        <dbReference type="EMBL" id="VFT95319.1"/>
    </source>
</evidence>
<evidence type="ECO:0000256" key="1">
    <source>
        <dbReference type="ARBA" id="ARBA00004141"/>
    </source>
</evidence>
<feature type="domain" description="Sodium/calcium exchanger membrane region" evidence="7">
    <location>
        <begin position="454"/>
        <end position="598"/>
    </location>
</feature>
<dbReference type="InterPro" id="IPR044880">
    <property type="entry name" value="NCX_ion-bd_dom_sf"/>
</dbReference>
<dbReference type="Pfam" id="PF01699">
    <property type="entry name" value="Na_Ca_ex"/>
    <property type="match status" value="2"/>
</dbReference>
<feature type="transmembrane region" description="Helical" evidence="6">
    <location>
        <begin position="417"/>
        <end position="436"/>
    </location>
</feature>
<evidence type="ECO:0000259" key="7">
    <source>
        <dbReference type="Pfam" id="PF01699"/>
    </source>
</evidence>
<reference evidence="9 10" key="1">
    <citation type="submission" date="2019-03" db="EMBL/GenBank/DDBJ databases">
        <authorList>
            <person name="Gaulin E."/>
            <person name="Dumas B."/>
        </authorList>
    </citation>
    <scope>NUCLEOTIDE SEQUENCE [LARGE SCALE GENOMIC DNA]</scope>
    <source>
        <strain evidence="9">CBS 568.67</strain>
    </source>
</reference>
<keyword evidence="4 6" id="KW-1133">Transmembrane helix</keyword>
<feature type="transmembrane region" description="Helical" evidence="6">
    <location>
        <begin position="473"/>
        <end position="497"/>
    </location>
</feature>
<dbReference type="GO" id="GO:0016020">
    <property type="term" value="C:membrane"/>
    <property type="evidence" value="ECO:0007669"/>
    <property type="project" value="UniProtKB-SubCell"/>
</dbReference>
<feature type="transmembrane region" description="Helical" evidence="6">
    <location>
        <begin position="583"/>
        <end position="602"/>
    </location>
</feature>
<feature type="domain" description="Sodium/calcium exchanger membrane region" evidence="7">
    <location>
        <begin position="163"/>
        <end position="260"/>
    </location>
</feature>
<dbReference type="PANTHER" id="PTHR12266">
    <property type="entry name" value="NA+/CA2+ K+ INDEPENDENT EXCHANGER"/>
    <property type="match status" value="1"/>
</dbReference>